<comment type="caution">
    <text evidence="1">The sequence shown here is derived from an EMBL/GenBank/DDBJ whole genome shotgun (WGS) entry which is preliminary data.</text>
</comment>
<organism evidence="1 2">
    <name type="scientific">Saccharopolyspora gloriosae</name>
    <dbReference type="NCBI Taxonomy" id="455344"/>
    <lineage>
        <taxon>Bacteria</taxon>
        <taxon>Bacillati</taxon>
        <taxon>Actinomycetota</taxon>
        <taxon>Actinomycetes</taxon>
        <taxon>Pseudonocardiales</taxon>
        <taxon>Pseudonocardiaceae</taxon>
        <taxon>Saccharopolyspora</taxon>
    </lineage>
</organism>
<protein>
    <submittedName>
        <fullName evidence="1">Acyl dehydratase</fullName>
    </submittedName>
</protein>
<dbReference type="RefSeq" id="WP_184482113.1">
    <property type="nucleotide sequence ID" value="NZ_JACHIV010000001.1"/>
</dbReference>
<proteinExistence type="predicted"/>
<evidence type="ECO:0000313" key="1">
    <source>
        <dbReference type="EMBL" id="MBB5071629.1"/>
    </source>
</evidence>
<dbReference type="Proteomes" id="UP000580474">
    <property type="component" value="Unassembled WGS sequence"/>
</dbReference>
<evidence type="ECO:0000313" key="2">
    <source>
        <dbReference type="Proteomes" id="UP000580474"/>
    </source>
</evidence>
<name>A0A840NQT9_9PSEU</name>
<dbReference type="AlphaFoldDB" id="A0A840NQT9"/>
<reference evidence="1 2" key="1">
    <citation type="submission" date="2020-08" db="EMBL/GenBank/DDBJ databases">
        <title>Sequencing the genomes of 1000 actinobacteria strains.</title>
        <authorList>
            <person name="Klenk H.-P."/>
        </authorList>
    </citation>
    <scope>NUCLEOTIDE SEQUENCE [LARGE SCALE GENOMIC DNA]</scope>
    <source>
        <strain evidence="1 2">DSM 45582</strain>
    </source>
</reference>
<sequence length="63" mass="6746">MSDESRSLAVLLRQAQWALDDAAFDIGAGRATTGQREQLAAALVRLAQALHGDEQPLIIDSRG</sequence>
<gene>
    <name evidence="1" type="ORF">BJ969_004717</name>
</gene>
<accession>A0A840NQT9</accession>
<dbReference type="EMBL" id="JACHIV010000001">
    <property type="protein sequence ID" value="MBB5071629.1"/>
    <property type="molecule type" value="Genomic_DNA"/>
</dbReference>
<keyword evidence="2" id="KW-1185">Reference proteome</keyword>